<dbReference type="PANTHER" id="PTHR33164:SF99">
    <property type="entry name" value="MARR FAMILY REGULATORY PROTEIN"/>
    <property type="match status" value="1"/>
</dbReference>
<evidence type="ECO:0000313" key="2">
    <source>
        <dbReference type="EMBL" id="MFB9818631.1"/>
    </source>
</evidence>
<dbReference type="Proteomes" id="UP001589702">
    <property type="component" value="Unassembled WGS sequence"/>
</dbReference>
<dbReference type="InterPro" id="IPR039422">
    <property type="entry name" value="MarR/SlyA-like"/>
</dbReference>
<feature type="domain" description="HTH marR-type" evidence="1">
    <location>
        <begin position="21"/>
        <end position="156"/>
    </location>
</feature>
<dbReference type="InterPro" id="IPR000835">
    <property type="entry name" value="HTH_MarR-typ"/>
</dbReference>
<dbReference type="RefSeq" id="WP_234748950.1">
    <property type="nucleotide sequence ID" value="NZ_BAAAWN010000001.1"/>
</dbReference>
<dbReference type="Pfam" id="PF12802">
    <property type="entry name" value="MarR_2"/>
    <property type="match status" value="1"/>
</dbReference>
<evidence type="ECO:0000313" key="3">
    <source>
        <dbReference type="Proteomes" id="UP001589702"/>
    </source>
</evidence>
<dbReference type="PRINTS" id="PR00598">
    <property type="entry name" value="HTHMARR"/>
</dbReference>
<dbReference type="SMART" id="SM00347">
    <property type="entry name" value="HTH_MARR"/>
    <property type="match status" value="1"/>
</dbReference>
<dbReference type="SUPFAM" id="SSF46785">
    <property type="entry name" value="Winged helix' DNA-binding domain"/>
    <property type="match status" value="1"/>
</dbReference>
<sequence length="173" mass="18874">MVTQGDLTAGAVVRRRMTAGELAIWRLLLDTTGELRKILGTELQGSNLSPADYQVLLALSEADGSRMRSSELASAIDWERSRLSHHLGRMERRGLIRRDECATDSRGAEVSLTDDGAEAFRRASAPHMKAIKKHFVDALTPGQFESLADILQSLQAHLHPESTVARGGEGGRS</sequence>
<name>A0ABV5XW51_ARTRM</name>
<evidence type="ECO:0000259" key="1">
    <source>
        <dbReference type="PROSITE" id="PS50995"/>
    </source>
</evidence>
<proteinExistence type="predicted"/>
<dbReference type="EMBL" id="JBHMBC010000007">
    <property type="protein sequence ID" value="MFB9818631.1"/>
    <property type="molecule type" value="Genomic_DNA"/>
</dbReference>
<dbReference type="Gene3D" id="1.10.10.10">
    <property type="entry name" value="Winged helix-like DNA-binding domain superfamily/Winged helix DNA-binding domain"/>
    <property type="match status" value="1"/>
</dbReference>
<gene>
    <name evidence="2" type="ORF">ACFFP1_03845</name>
</gene>
<dbReference type="PROSITE" id="PS50995">
    <property type="entry name" value="HTH_MARR_2"/>
    <property type="match status" value="1"/>
</dbReference>
<reference evidence="2 3" key="1">
    <citation type="submission" date="2024-09" db="EMBL/GenBank/DDBJ databases">
        <authorList>
            <person name="Sun Q."/>
            <person name="Mori K."/>
        </authorList>
    </citation>
    <scope>NUCLEOTIDE SEQUENCE [LARGE SCALE GENOMIC DNA]</scope>
    <source>
        <strain evidence="2 3">JCM 1334</strain>
    </source>
</reference>
<comment type="caution">
    <text evidence="2">The sequence shown here is derived from an EMBL/GenBank/DDBJ whole genome shotgun (WGS) entry which is preliminary data.</text>
</comment>
<accession>A0ABV5XW51</accession>
<dbReference type="InterPro" id="IPR036388">
    <property type="entry name" value="WH-like_DNA-bd_sf"/>
</dbReference>
<dbReference type="PANTHER" id="PTHR33164">
    <property type="entry name" value="TRANSCRIPTIONAL REGULATOR, MARR FAMILY"/>
    <property type="match status" value="1"/>
</dbReference>
<organism evidence="2 3">
    <name type="scientific">Arthrobacter ramosus</name>
    <dbReference type="NCBI Taxonomy" id="1672"/>
    <lineage>
        <taxon>Bacteria</taxon>
        <taxon>Bacillati</taxon>
        <taxon>Actinomycetota</taxon>
        <taxon>Actinomycetes</taxon>
        <taxon>Micrococcales</taxon>
        <taxon>Micrococcaceae</taxon>
        <taxon>Arthrobacter</taxon>
    </lineage>
</organism>
<protein>
    <submittedName>
        <fullName evidence="2">MarR family winged helix-turn-helix transcriptional regulator</fullName>
    </submittedName>
</protein>
<dbReference type="InterPro" id="IPR036390">
    <property type="entry name" value="WH_DNA-bd_sf"/>
</dbReference>
<keyword evidence="3" id="KW-1185">Reference proteome</keyword>